<name>A0A4Z0QM71_9BACT</name>
<dbReference type="AlphaFoldDB" id="A0A4Z0QM71"/>
<accession>A0A4Z0QM71</accession>
<keyword evidence="2" id="KW-1185">Reference proteome</keyword>
<reference evidence="1 2" key="1">
    <citation type="submission" date="2019-04" db="EMBL/GenBank/DDBJ databases">
        <authorList>
            <person name="Feng G."/>
            <person name="Zhang J."/>
            <person name="Zhu H."/>
        </authorList>
    </citation>
    <scope>NUCLEOTIDE SEQUENCE [LARGE SCALE GENOMIC DNA]</scope>
    <source>
        <strain evidence="1 2">9PBR-1</strain>
    </source>
</reference>
<organism evidence="1 2">
    <name type="scientific">Hymenobacter metallicola</name>
    <dbReference type="NCBI Taxonomy" id="2563114"/>
    <lineage>
        <taxon>Bacteria</taxon>
        <taxon>Pseudomonadati</taxon>
        <taxon>Bacteroidota</taxon>
        <taxon>Cytophagia</taxon>
        <taxon>Cytophagales</taxon>
        <taxon>Hymenobacteraceae</taxon>
        <taxon>Hymenobacter</taxon>
    </lineage>
</organism>
<evidence type="ECO:0000313" key="2">
    <source>
        <dbReference type="Proteomes" id="UP000298471"/>
    </source>
</evidence>
<dbReference type="EMBL" id="SRMB01000001">
    <property type="protein sequence ID" value="TGE29842.1"/>
    <property type="molecule type" value="Genomic_DNA"/>
</dbReference>
<dbReference type="Proteomes" id="UP000298471">
    <property type="component" value="Unassembled WGS sequence"/>
</dbReference>
<sequence>MTKKATAAILRIELQGFDNSNRQHEPKAIPLDEPTTRQVNIYLNTGEKVSVWGGYGGYVQGGAGGNNGPESVYAITQHIAQRYSKWLNGGKCPAALKKYPTTEIHTLEEGQEISVETPAPAALIDHMRAIVKFYNEFRAQFPDFPAPQPGPLILVSVGIECRHCIAYALTHTSQEYDEDRHIWYTAHHTGPLNQFRRRFTTSTLDKAQQLADDCGQY</sequence>
<gene>
    <name evidence="1" type="ORF">E5K02_10385</name>
</gene>
<protein>
    <submittedName>
        <fullName evidence="1">Uncharacterized protein</fullName>
    </submittedName>
</protein>
<dbReference type="RefSeq" id="WP_135394648.1">
    <property type="nucleotide sequence ID" value="NZ_SRMB01000001.1"/>
</dbReference>
<proteinExistence type="predicted"/>
<comment type="caution">
    <text evidence="1">The sequence shown here is derived from an EMBL/GenBank/DDBJ whole genome shotgun (WGS) entry which is preliminary data.</text>
</comment>
<evidence type="ECO:0000313" key="1">
    <source>
        <dbReference type="EMBL" id="TGE29842.1"/>
    </source>
</evidence>